<accession>A0ABW9HKB9</accession>
<dbReference type="Gene3D" id="1.25.10.10">
    <property type="entry name" value="Leucine-rich Repeat Variant"/>
    <property type="match status" value="1"/>
</dbReference>
<sequence>MDDVLRGLAANPGLPVEVIVELLGHEDGEVVEAAASNPSLPVEVMLRLLA</sequence>
<name>A0ABW9HKB9_9ACTN</name>
<comment type="caution">
    <text evidence="1">The sequence shown here is derived from an EMBL/GenBank/DDBJ whole genome shotgun (WGS) entry which is preliminary data.</text>
</comment>
<dbReference type="Proteomes" id="UP001631957">
    <property type="component" value="Unassembled WGS sequence"/>
</dbReference>
<evidence type="ECO:0000313" key="2">
    <source>
        <dbReference type="Proteomes" id="UP001631957"/>
    </source>
</evidence>
<dbReference type="EMBL" id="JBJVNI010000003">
    <property type="protein sequence ID" value="MFM9608504.1"/>
    <property type="molecule type" value="Genomic_DNA"/>
</dbReference>
<proteinExistence type="predicted"/>
<evidence type="ECO:0000313" key="1">
    <source>
        <dbReference type="EMBL" id="MFM9608504.1"/>
    </source>
</evidence>
<protein>
    <submittedName>
        <fullName evidence="1">Uncharacterized protein</fullName>
    </submittedName>
</protein>
<dbReference type="RefSeq" id="WP_165854465.1">
    <property type="nucleotide sequence ID" value="NZ_JBJVNI010000003.1"/>
</dbReference>
<organism evidence="1 2">
    <name type="scientific">Streptomyces niveiscabiei</name>
    <dbReference type="NCBI Taxonomy" id="164115"/>
    <lineage>
        <taxon>Bacteria</taxon>
        <taxon>Bacillati</taxon>
        <taxon>Actinomycetota</taxon>
        <taxon>Actinomycetes</taxon>
        <taxon>Kitasatosporales</taxon>
        <taxon>Streptomycetaceae</taxon>
        <taxon>Streptomyces</taxon>
    </lineage>
</organism>
<reference evidence="1 2" key="1">
    <citation type="submission" date="2024-12" db="EMBL/GenBank/DDBJ databases">
        <title>Forecasting of Potato common scab and diversities of Pathogenic streptomyces spp. in china.</title>
        <authorList>
            <person name="Handique U."/>
            <person name="Wu J."/>
        </authorList>
    </citation>
    <scope>NUCLEOTIDE SEQUENCE [LARGE SCALE GENOMIC DNA]</scope>
    <source>
        <strain evidence="1 2">ZRIMU1530</strain>
    </source>
</reference>
<keyword evidence="2" id="KW-1185">Reference proteome</keyword>
<dbReference type="InterPro" id="IPR011989">
    <property type="entry name" value="ARM-like"/>
</dbReference>
<gene>
    <name evidence="1" type="ORF">ACKI18_07255</name>
</gene>